<accession>A0A8B6D223</accession>
<dbReference type="InterPro" id="IPR009060">
    <property type="entry name" value="UBA-like_sf"/>
</dbReference>
<feature type="region of interest" description="Disordered" evidence="1">
    <location>
        <begin position="46"/>
        <end position="71"/>
    </location>
</feature>
<reference evidence="2" key="1">
    <citation type="submission" date="2018-11" db="EMBL/GenBank/DDBJ databases">
        <authorList>
            <person name="Alioto T."/>
            <person name="Alioto T."/>
        </authorList>
    </citation>
    <scope>NUCLEOTIDE SEQUENCE</scope>
</reference>
<dbReference type="SUPFAM" id="SSF46934">
    <property type="entry name" value="UBA-like"/>
    <property type="match status" value="1"/>
</dbReference>
<dbReference type="OrthoDB" id="270602at2759"/>
<dbReference type="Proteomes" id="UP000596742">
    <property type="component" value="Unassembled WGS sequence"/>
</dbReference>
<feature type="compositionally biased region" description="Polar residues" evidence="1">
    <location>
        <begin position="46"/>
        <end position="62"/>
    </location>
</feature>
<organism evidence="2 3">
    <name type="scientific">Mytilus galloprovincialis</name>
    <name type="common">Mediterranean mussel</name>
    <dbReference type="NCBI Taxonomy" id="29158"/>
    <lineage>
        <taxon>Eukaryota</taxon>
        <taxon>Metazoa</taxon>
        <taxon>Spiralia</taxon>
        <taxon>Lophotrochozoa</taxon>
        <taxon>Mollusca</taxon>
        <taxon>Bivalvia</taxon>
        <taxon>Autobranchia</taxon>
        <taxon>Pteriomorphia</taxon>
        <taxon>Mytilida</taxon>
        <taxon>Mytiloidea</taxon>
        <taxon>Mytilidae</taxon>
        <taxon>Mytilinae</taxon>
        <taxon>Mytilus</taxon>
    </lineage>
</organism>
<keyword evidence="3" id="KW-1185">Reference proteome</keyword>
<sequence length="112" mass="12401">MATNVDNAILEQFCAITGATNEVGVRLLEACNCNLDMAIGMHMDSNTDGVVTENDQPSTSDYGNDGDEVRAPIPQRSETLVEEMPIYGKTQILPSTTQYSYCWHMYNQRCVS</sequence>
<dbReference type="Gene3D" id="1.10.8.10">
    <property type="entry name" value="DNA helicase RuvA subunit, C-terminal domain"/>
    <property type="match status" value="1"/>
</dbReference>
<dbReference type="EMBL" id="UYJE01002678">
    <property type="protein sequence ID" value="VDI12839.1"/>
    <property type="molecule type" value="Genomic_DNA"/>
</dbReference>
<dbReference type="CDD" id="cd14345">
    <property type="entry name" value="UBA_UBXD7"/>
    <property type="match status" value="1"/>
</dbReference>
<evidence type="ECO:0000313" key="2">
    <source>
        <dbReference type="EMBL" id="VDI12839.1"/>
    </source>
</evidence>
<dbReference type="AlphaFoldDB" id="A0A8B6D223"/>
<dbReference type="Pfam" id="PF14555">
    <property type="entry name" value="UBA_4"/>
    <property type="match status" value="1"/>
</dbReference>
<protein>
    <submittedName>
        <fullName evidence="2">Uncharacterized protein</fullName>
    </submittedName>
</protein>
<comment type="caution">
    <text evidence="2">The sequence shown here is derived from an EMBL/GenBank/DDBJ whole genome shotgun (WGS) entry which is preliminary data.</text>
</comment>
<proteinExistence type="predicted"/>
<evidence type="ECO:0000256" key="1">
    <source>
        <dbReference type="SAM" id="MobiDB-lite"/>
    </source>
</evidence>
<name>A0A8B6D223_MYTGA</name>
<evidence type="ECO:0000313" key="3">
    <source>
        <dbReference type="Proteomes" id="UP000596742"/>
    </source>
</evidence>
<gene>
    <name evidence="2" type="ORF">MGAL_10B021489</name>
</gene>